<dbReference type="FunFam" id="2.60.120.290:FF:000023">
    <property type="entry name" value="Multiple epidermal growth factor-like domains 8"/>
    <property type="match status" value="1"/>
</dbReference>
<name>T1HDA5_RHOPR</name>
<sequence length="450" mass="49120">MHRSASVACAQVTTVILHFMMVTYNTGWIVTDLICHLPSIIFLIGVTAVLRICQLVPFRFLVGLHELHQFTLQNLFKSLWETCRLKNGVDKMRLVLLTVLAVSALSAEDVPCDRSRKVLTKPWGIISDGPSGTNYTQDSHCQWLIKANSTKQFITLKFLSMGTECSYDYVYIYDGDSFKSPMLGSFSGKTVPQEVVATSGFMLVLLYSDANYVLDGFRAEYSISECLGNCSGRGTCVAHSCVCESEWAGPDCSVSLCPNACSANNGGGVCARNGSCLCYPGRSGVSCSLDVNDVVGNKWHKLYSGGIKARAAHSAVYLKETDSLYVFGGYDLNYVLGDLVVFRFQTSRWEDEEDNYAMSASHLDSEALQAVVDMVGGTKEEGGVVKPKTFLLHALLSLTDNSTLGLKLSQADISRRHSSGSQGDKIKEQSETLAKPTPRYSHAAAPYVPS</sequence>
<dbReference type="CDD" id="cd00041">
    <property type="entry name" value="CUB"/>
    <property type="match status" value="1"/>
</dbReference>
<dbReference type="InParanoid" id="T1HDA5"/>
<keyword evidence="2" id="KW-0677">Repeat</keyword>
<comment type="caution">
    <text evidence="4">Lacks conserved residue(s) required for the propagation of feature annotation.</text>
</comment>
<dbReference type="SMART" id="SM00042">
    <property type="entry name" value="CUB"/>
    <property type="match status" value="1"/>
</dbReference>
<keyword evidence="6" id="KW-0472">Membrane</keyword>
<keyword evidence="6" id="KW-0812">Transmembrane</keyword>
<feature type="region of interest" description="Disordered" evidence="5">
    <location>
        <begin position="415"/>
        <end position="450"/>
    </location>
</feature>
<dbReference type="SUPFAM" id="SSF49854">
    <property type="entry name" value="Spermadhesin, CUB domain"/>
    <property type="match status" value="1"/>
</dbReference>
<evidence type="ECO:0000313" key="8">
    <source>
        <dbReference type="Proteomes" id="UP000015103"/>
    </source>
</evidence>
<accession>T1HDA5</accession>
<evidence type="ECO:0000256" key="2">
    <source>
        <dbReference type="ARBA" id="ARBA00022737"/>
    </source>
</evidence>
<dbReference type="AlphaFoldDB" id="T1HDA5"/>
<protein>
    <submittedName>
        <fullName evidence="7">CUB domain-containing protein</fullName>
    </submittedName>
</protein>
<evidence type="ECO:0000256" key="4">
    <source>
        <dbReference type="PROSITE-ProRule" id="PRU00059"/>
    </source>
</evidence>
<dbReference type="Gene3D" id="2.60.120.290">
    <property type="entry name" value="Spermadhesin, CUB domain"/>
    <property type="match status" value="1"/>
</dbReference>
<proteinExistence type="predicted"/>
<keyword evidence="1" id="KW-0880">Kelch repeat</keyword>
<dbReference type="PANTHER" id="PTHR46376">
    <property type="entry name" value="LEUCINE-ZIPPER-LIKE TRANSCRIPTIONAL REGULATOR 1"/>
    <property type="match status" value="1"/>
</dbReference>
<dbReference type="HOGENOM" id="CLU_046715_0_0_1"/>
<organism evidence="7 8">
    <name type="scientific">Rhodnius prolixus</name>
    <name type="common">Triatomid bug</name>
    <dbReference type="NCBI Taxonomy" id="13249"/>
    <lineage>
        <taxon>Eukaryota</taxon>
        <taxon>Metazoa</taxon>
        <taxon>Ecdysozoa</taxon>
        <taxon>Arthropoda</taxon>
        <taxon>Hexapoda</taxon>
        <taxon>Insecta</taxon>
        <taxon>Pterygota</taxon>
        <taxon>Neoptera</taxon>
        <taxon>Paraneoptera</taxon>
        <taxon>Hemiptera</taxon>
        <taxon>Heteroptera</taxon>
        <taxon>Panheteroptera</taxon>
        <taxon>Cimicomorpha</taxon>
        <taxon>Reduviidae</taxon>
        <taxon>Triatominae</taxon>
        <taxon>Rhodnius</taxon>
    </lineage>
</organism>
<dbReference type="InterPro" id="IPR051568">
    <property type="entry name" value="LZTR1/Attractin"/>
</dbReference>
<dbReference type="Gene3D" id="2.120.10.80">
    <property type="entry name" value="Kelch-type beta propeller"/>
    <property type="match status" value="1"/>
</dbReference>
<keyword evidence="6" id="KW-1133">Transmembrane helix</keyword>
<dbReference type="EMBL" id="ACPB03001479">
    <property type="status" value="NOT_ANNOTATED_CDS"/>
    <property type="molecule type" value="Genomic_DNA"/>
</dbReference>
<dbReference type="Pfam" id="PF00431">
    <property type="entry name" value="CUB"/>
    <property type="match status" value="1"/>
</dbReference>
<dbReference type="Proteomes" id="UP000015103">
    <property type="component" value="Unassembled WGS sequence"/>
</dbReference>
<dbReference type="Pfam" id="PF23106">
    <property type="entry name" value="EGF_Teneurin"/>
    <property type="match status" value="1"/>
</dbReference>
<dbReference type="InterPro" id="IPR000742">
    <property type="entry name" value="EGF"/>
</dbReference>
<dbReference type="Gene3D" id="2.10.25.10">
    <property type="entry name" value="Laminin"/>
    <property type="match status" value="1"/>
</dbReference>
<dbReference type="InterPro" id="IPR035914">
    <property type="entry name" value="Sperma_CUB_dom_sf"/>
</dbReference>
<dbReference type="eggNOG" id="KOG1388">
    <property type="taxonomic scope" value="Eukaryota"/>
</dbReference>
<evidence type="ECO:0000256" key="3">
    <source>
        <dbReference type="ARBA" id="ARBA00023157"/>
    </source>
</evidence>
<dbReference type="GO" id="GO:0005794">
    <property type="term" value="C:Golgi apparatus"/>
    <property type="evidence" value="ECO:0007669"/>
    <property type="project" value="TreeGrafter"/>
</dbReference>
<dbReference type="EnsemblMetazoa" id="RPRC002021-RA">
    <property type="protein sequence ID" value="RPRC002021-PA"/>
    <property type="gene ID" value="RPRC002021"/>
</dbReference>
<evidence type="ECO:0000256" key="1">
    <source>
        <dbReference type="ARBA" id="ARBA00022441"/>
    </source>
</evidence>
<dbReference type="InterPro" id="IPR000859">
    <property type="entry name" value="CUB_dom"/>
</dbReference>
<dbReference type="STRING" id="13249.T1HDA5"/>
<dbReference type="EMBL" id="ACPB03001478">
    <property type="status" value="NOT_ANNOTATED_CDS"/>
    <property type="molecule type" value="Genomic_DNA"/>
</dbReference>
<keyword evidence="8" id="KW-1185">Reference proteome</keyword>
<dbReference type="VEuPathDB" id="VectorBase:RPRC002021"/>
<keyword evidence="3" id="KW-1015">Disulfide bond</keyword>
<reference evidence="7" key="1">
    <citation type="submission" date="2015-05" db="UniProtKB">
        <authorList>
            <consortium name="EnsemblMetazoa"/>
        </authorList>
    </citation>
    <scope>IDENTIFICATION</scope>
</reference>
<dbReference type="InterPro" id="IPR015915">
    <property type="entry name" value="Kelch-typ_b-propeller"/>
</dbReference>
<feature type="transmembrane region" description="Helical" evidence="6">
    <location>
        <begin position="28"/>
        <end position="50"/>
    </location>
</feature>
<evidence type="ECO:0000256" key="5">
    <source>
        <dbReference type="SAM" id="MobiDB-lite"/>
    </source>
</evidence>
<evidence type="ECO:0000256" key="6">
    <source>
        <dbReference type="SAM" id="Phobius"/>
    </source>
</evidence>
<dbReference type="PANTHER" id="PTHR46376:SF2">
    <property type="entry name" value="DISTRACTED, ISOFORM B"/>
    <property type="match status" value="1"/>
</dbReference>
<dbReference type="PROSITE" id="PS00022">
    <property type="entry name" value="EGF_1"/>
    <property type="match status" value="1"/>
</dbReference>
<dbReference type="SUPFAM" id="SSF117281">
    <property type="entry name" value="Kelch motif"/>
    <property type="match status" value="1"/>
</dbReference>
<dbReference type="PROSITE" id="PS01180">
    <property type="entry name" value="CUB"/>
    <property type="match status" value="1"/>
</dbReference>
<evidence type="ECO:0000313" key="7">
    <source>
        <dbReference type="EnsemblMetazoa" id="RPRC002021-PA"/>
    </source>
</evidence>